<feature type="domain" description="SnoaL-like" evidence="1">
    <location>
        <begin position="25"/>
        <end position="118"/>
    </location>
</feature>
<organism evidence="2 3">
    <name type="scientific">Roseinatronobacter alkalisoli</name>
    <dbReference type="NCBI Taxonomy" id="3028235"/>
    <lineage>
        <taxon>Bacteria</taxon>
        <taxon>Pseudomonadati</taxon>
        <taxon>Pseudomonadota</taxon>
        <taxon>Alphaproteobacteria</taxon>
        <taxon>Rhodobacterales</taxon>
        <taxon>Paracoccaceae</taxon>
        <taxon>Roseinatronobacter</taxon>
    </lineage>
</organism>
<dbReference type="RefSeq" id="WP_274354579.1">
    <property type="nucleotide sequence ID" value="NZ_JAQZSM010000082.1"/>
</dbReference>
<accession>A0ABT5TFN2</accession>
<dbReference type="SUPFAM" id="SSF54427">
    <property type="entry name" value="NTF2-like"/>
    <property type="match status" value="1"/>
</dbReference>
<dbReference type="InterPro" id="IPR037401">
    <property type="entry name" value="SnoaL-like"/>
</dbReference>
<name>A0ABT5TFN2_9RHOB</name>
<evidence type="ECO:0000313" key="2">
    <source>
        <dbReference type="EMBL" id="MDD7973928.1"/>
    </source>
</evidence>
<reference evidence="2" key="1">
    <citation type="submission" date="2023-02" db="EMBL/GenBank/DDBJ databases">
        <title>Description of Roseinatronobacter alkalisoli sp. nov., an alkaliphilic bacerium isolated from soda soil.</title>
        <authorList>
            <person name="Wei W."/>
        </authorList>
    </citation>
    <scope>NUCLEOTIDE SEQUENCE</scope>
    <source>
        <strain evidence="2">HJB301</strain>
    </source>
</reference>
<sequence>MINKYPTLFELVHAALGDKVAEATNFLDLFTDDAVLDYPFAPPGTPQQIVGKESIAAHAIRLAPLLEFGDFTLGSVYQLTDVVIFEASCRGRGTETGLPYNQQYICVLHLRSGKIARWQDYWNPQVLIAALGGQAEMAKAYSR</sequence>
<dbReference type="Proteomes" id="UP001431784">
    <property type="component" value="Unassembled WGS sequence"/>
</dbReference>
<comment type="caution">
    <text evidence="2">The sequence shown here is derived from an EMBL/GenBank/DDBJ whole genome shotgun (WGS) entry which is preliminary data.</text>
</comment>
<protein>
    <submittedName>
        <fullName evidence="2">Nuclear transport factor 2 family protein</fullName>
    </submittedName>
</protein>
<evidence type="ECO:0000259" key="1">
    <source>
        <dbReference type="Pfam" id="PF12680"/>
    </source>
</evidence>
<keyword evidence="3" id="KW-1185">Reference proteome</keyword>
<evidence type="ECO:0000313" key="3">
    <source>
        <dbReference type="Proteomes" id="UP001431784"/>
    </source>
</evidence>
<gene>
    <name evidence="2" type="ORF">PUT78_23150</name>
</gene>
<dbReference type="InterPro" id="IPR032710">
    <property type="entry name" value="NTF2-like_dom_sf"/>
</dbReference>
<dbReference type="Pfam" id="PF12680">
    <property type="entry name" value="SnoaL_2"/>
    <property type="match status" value="1"/>
</dbReference>
<dbReference type="Gene3D" id="3.10.450.50">
    <property type="match status" value="1"/>
</dbReference>
<dbReference type="EMBL" id="JAQZSM010000082">
    <property type="protein sequence ID" value="MDD7973928.1"/>
    <property type="molecule type" value="Genomic_DNA"/>
</dbReference>
<proteinExistence type="predicted"/>